<feature type="signal peptide" evidence="1">
    <location>
        <begin position="1"/>
        <end position="29"/>
    </location>
</feature>
<evidence type="ECO:0000256" key="1">
    <source>
        <dbReference type="SAM" id="SignalP"/>
    </source>
</evidence>
<keyword evidence="3" id="KW-1185">Reference proteome</keyword>
<dbReference type="RefSeq" id="WP_275683093.1">
    <property type="nucleotide sequence ID" value="NZ_JAJLJH010000003.1"/>
</dbReference>
<evidence type="ECO:0000313" key="2">
    <source>
        <dbReference type="EMBL" id="MCK9687058.1"/>
    </source>
</evidence>
<accession>A0A9X1YLN5</accession>
<name>A0A9X1YLN5_9BURK</name>
<dbReference type="Proteomes" id="UP001139353">
    <property type="component" value="Unassembled WGS sequence"/>
</dbReference>
<proteinExistence type="predicted"/>
<comment type="caution">
    <text evidence="2">The sequence shown here is derived from an EMBL/GenBank/DDBJ whole genome shotgun (WGS) entry which is preliminary data.</text>
</comment>
<gene>
    <name evidence="2" type="ORF">LPC04_15200</name>
</gene>
<dbReference type="AlphaFoldDB" id="A0A9X1YLN5"/>
<evidence type="ECO:0000313" key="3">
    <source>
        <dbReference type="Proteomes" id="UP001139353"/>
    </source>
</evidence>
<protein>
    <submittedName>
        <fullName evidence="2">Uncharacterized protein</fullName>
    </submittedName>
</protein>
<feature type="chain" id="PRO_5040870892" evidence="1">
    <location>
        <begin position="30"/>
        <end position="144"/>
    </location>
</feature>
<keyword evidence="1" id="KW-0732">Signal</keyword>
<reference evidence="2" key="1">
    <citation type="submission" date="2021-11" db="EMBL/GenBank/DDBJ databases">
        <title>BS-T2-15 a new species belonging to the Comamonadaceae family isolated from the soil of a French oak forest.</title>
        <authorList>
            <person name="Mieszkin S."/>
            <person name="Alain K."/>
        </authorList>
    </citation>
    <scope>NUCLEOTIDE SEQUENCE</scope>
    <source>
        <strain evidence="2">BS-T2-15</strain>
    </source>
</reference>
<organism evidence="2 3">
    <name type="scientific">Scleromatobacter humisilvae</name>
    <dbReference type="NCBI Taxonomy" id="2897159"/>
    <lineage>
        <taxon>Bacteria</taxon>
        <taxon>Pseudomonadati</taxon>
        <taxon>Pseudomonadota</taxon>
        <taxon>Betaproteobacteria</taxon>
        <taxon>Burkholderiales</taxon>
        <taxon>Sphaerotilaceae</taxon>
        <taxon>Scleromatobacter</taxon>
    </lineage>
</organism>
<dbReference type="EMBL" id="JAJLJH010000003">
    <property type="protein sequence ID" value="MCK9687058.1"/>
    <property type="molecule type" value="Genomic_DNA"/>
</dbReference>
<sequence>MNPITPSPRPWRSVAAAAALLAVALGASAADISRVDVVGQMPLSDACPAASAELADALAGAWDDAAKPSSVAVTFRLRGHAVYDVAPQSDSARTLHQIRRAVHGLRCDGGNDGARSVRFVVRFVDGEDGRRVALLGDDALASGR</sequence>